<name>A0ACB8A3H2_9AGAM</name>
<sequence length="421" mass="45516">MQPLKSPPMVTATLPLIPNDVYRIRSGNPSNANAYLERQADGSVIAQPSKQSSDSQKWTISLAADGDYTITSVSNPSEGILHINDINELECGTARRPASTWTIEPRGRDTYVIGYTANALAINLPRQSQPVAVSSRNVGVIASVIYPCNYLDRSQNRVNQRWILGPNPLQSASIPGTVAANPRYTSGTQGKINVQNNLKVPVYVAVSDSNRQNSASQFPIDAGSWDTWSRGTSETVHVSTRTSLGSFRSYNGRVGFTVHIDDPIPDAEWRGVTSVATTNVRYTSGSSGQIRVQNDLDFAIYVVVLDSAVTASDPFLSIISVALMPTQILIRPGQNDSWAREGSEIVLVSMASTPGFVRAYHGRWSRGPWASRGLVGSFRGSYVVYIACSCLLVFRILHPAIGSSFLSLSVRSAYSSGLGTP</sequence>
<keyword evidence="2" id="KW-1185">Reference proteome</keyword>
<accession>A0ACB8A3H2</accession>
<gene>
    <name evidence="1" type="ORF">BJ138DRAFT_1159285</name>
</gene>
<proteinExistence type="predicted"/>
<comment type="caution">
    <text evidence="1">The sequence shown here is derived from an EMBL/GenBank/DDBJ whole genome shotgun (WGS) entry which is preliminary data.</text>
</comment>
<protein>
    <submittedName>
        <fullName evidence="1">Uncharacterized protein</fullName>
    </submittedName>
</protein>
<dbReference type="Proteomes" id="UP000790377">
    <property type="component" value="Unassembled WGS sequence"/>
</dbReference>
<organism evidence="1 2">
    <name type="scientific">Hygrophoropsis aurantiaca</name>
    <dbReference type="NCBI Taxonomy" id="72124"/>
    <lineage>
        <taxon>Eukaryota</taxon>
        <taxon>Fungi</taxon>
        <taxon>Dikarya</taxon>
        <taxon>Basidiomycota</taxon>
        <taxon>Agaricomycotina</taxon>
        <taxon>Agaricomycetes</taxon>
        <taxon>Agaricomycetidae</taxon>
        <taxon>Boletales</taxon>
        <taxon>Coniophorineae</taxon>
        <taxon>Hygrophoropsidaceae</taxon>
        <taxon>Hygrophoropsis</taxon>
    </lineage>
</organism>
<evidence type="ECO:0000313" key="1">
    <source>
        <dbReference type="EMBL" id="KAH7907769.1"/>
    </source>
</evidence>
<evidence type="ECO:0000313" key="2">
    <source>
        <dbReference type="Proteomes" id="UP000790377"/>
    </source>
</evidence>
<reference evidence="1" key="1">
    <citation type="journal article" date="2021" name="New Phytol.">
        <title>Evolutionary innovations through gain and loss of genes in the ectomycorrhizal Boletales.</title>
        <authorList>
            <person name="Wu G."/>
            <person name="Miyauchi S."/>
            <person name="Morin E."/>
            <person name="Kuo A."/>
            <person name="Drula E."/>
            <person name="Varga T."/>
            <person name="Kohler A."/>
            <person name="Feng B."/>
            <person name="Cao Y."/>
            <person name="Lipzen A."/>
            <person name="Daum C."/>
            <person name="Hundley H."/>
            <person name="Pangilinan J."/>
            <person name="Johnson J."/>
            <person name="Barry K."/>
            <person name="LaButti K."/>
            <person name="Ng V."/>
            <person name="Ahrendt S."/>
            <person name="Min B."/>
            <person name="Choi I.G."/>
            <person name="Park H."/>
            <person name="Plett J.M."/>
            <person name="Magnuson J."/>
            <person name="Spatafora J.W."/>
            <person name="Nagy L.G."/>
            <person name="Henrissat B."/>
            <person name="Grigoriev I.V."/>
            <person name="Yang Z.L."/>
            <person name="Xu J."/>
            <person name="Martin F.M."/>
        </authorList>
    </citation>
    <scope>NUCLEOTIDE SEQUENCE</scope>
    <source>
        <strain evidence="1">ATCC 28755</strain>
    </source>
</reference>
<dbReference type="EMBL" id="MU267873">
    <property type="protein sequence ID" value="KAH7907769.1"/>
    <property type="molecule type" value="Genomic_DNA"/>
</dbReference>